<name>A0A6S6SJU6_9BACT</name>
<dbReference type="GO" id="GO:0004553">
    <property type="term" value="F:hydrolase activity, hydrolyzing O-glycosyl compounds"/>
    <property type="evidence" value="ECO:0007669"/>
    <property type="project" value="UniProtKB-ARBA"/>
</dbReference>
<dbReference type="GO" id="GO:0030246">
    <property type="term" value="F:carbohydrate binding"/>
    <property type="evidence" value="ECO:0007669"/>
    <property type="project" value="UniProtKB-KW"/>
</dbReference>
<feature type="domain" description="Secretion system C-terminal sorting" evidence="2">
    <location>
        <begin position="255"/>
        <end position="329"/>
    </location>
</feature>
<dbReference type="EMBL" id="CACVAQ010000082">
    <property type="protein sequence ID" value="CAA6803185.1"/>
    <property type="molecule type" value="Genomic_DNA"/>
</dbReference>
<dbReference type="PANTHER" id="PTHR12223">
    <property type="entry name" value="VESICULAR MANNOSE-BINDING LECTIN"/>
    <property type="match status" value="1"/>
</dbReference>
<dbReference type="InterPro" id="IPR026444">
    <property type="entry name" value="Secre_tail"/>
</dbReference>
<sequence>MKNKSKYLITICFILSSQITTLIAQPSFTLNGSTIVMSENCYRLTSHESSNDVGSLWCEFPIDLTNAIDLRFAINLGCSKYAGEGMAFVMHTDSSSYDALGCNGSVMGFGRSSNCEGISPSFALEIDTRFNRNHKDLYQPHLALVQDGNLGKPVTEPIRAKEYGKDVRDCEYHDLQITWLPSKQKLSIYFDGELRITYGKDLVGDIFAGNQSVYFGFTGSTSSRANMQLVCVQSLVIEVDGDFERKRSFEDAIGIYPNPLKEKITISVDLSEEQDVQMQLYDSTGKLIYEIPTHATQSKKYYFNMPGLPSGVYYTTVTNGTNRVSKKIVHISSIRA</sequence>
<dbReference type="Pfam" id="PF18483">
    <property type="entry name" value="Lectin_L-type_dom"/>
    <property type="match status" value="1"/>
</dbReference>
<dbReference type="InterPro" id="IPR056573">
    <property type="entry name" value="Lectin_L-type_dom"/>
</dbReference>
<dbReference type="InterPro" id="IPR013320">
    <property type="entry name" value="ConA-like_dom_sf"/>
</dbReference>
<reference evidence="3" key="1">
    <citation type="submission" date="2020-01" db="EMBL/GenBank/DDBJ databases">
        <authorList>
            <person name="Meier V. D."/>
            <person name="Meier V D."/>
        </authorList>
    </citation>
    <scope>NUCLEOTIDE SEQUENCE</scope>
    <source>
        <strain evidence="3">HLG_WM_MAG_10</strain>
    </source>
</reference>
<dbReference type="CDD" id="cd01951">
    <property type="entry name" value="lectin_L-type"/>
    <property type="match status" value="1"/>
</dbReference>
<evidence type="ECO:0000256" key="1">
    <source>
        <dbReference type="SAM" id="SignalP"/>
    </source>
</evidence>
<organism evidence="3">
    <name type="scientific">uncultured Aureispira sp</name>
    <dbReference type="NCBI Taxonomy" id="1331704"/>
    <lineage>
        <taxon>Bacteria</taxon>
        <taxon>Pseudomonadati</taxon>
        <taxon>Bacteroidota</taxon>
        <taxon>Saprospiria</taxon>
        <taxon>Saprospirales</taxon>
        <taxon>Saprospiraceae</taxon>
        <taxon>Aureispira</taxon>
        <taxon>environmental samples</taxon>
    </lineage>
</organism>
<feature type="chain" id="PRO_5028169597" evidence="1">
    <location>
        <begin position="25"/>
        <end position="336"/>
    </location>
</feature>
<accession>A0A6S6SJU6</accession>
<dbReference type="NCBIfam" id="TIGR04183">
    <property type="entry name" value="Por_Secre_tail"/>
    <property type="match status" value="1"/>
</dbReference>
<protein>
    <submittedName>
        <fullName evidence="3">Legume lectin domain protein</fullName>
    </submittedName>
</protein>
<feature type="signal peptide" evidence="1">
    <location>
        <begin position="1"/>
        <end position="24"/>
    </location>
</feature>
<keyword evidence="3" id="KW-0430">Lectin</keyword>
<dbReference type="InterPro" id="IPR051136">
    <property type="entry name" value="Intracellular_Lectin-GPT"/>
</dbReference>
<dbReference type="Pfam" id="PF18962">
    <property type="entry name" value="Por_Secre_tail"/>
    <property type="match status" value="1"/>
</dbReference>
<keyword evidence="1" id="KW-0732">Signal</keyword>
<dbReference type="AlphaFoldDB" id="A0A6S6SJU6"/>
<dbReference type="GO" id="GO:0005975">
    <property type="term" value="P:carbohydrate metabolic process"/>
    <property type="evidence" value="ECO:0007669"/>
    <property type="project" value="UniProtKB-ARBA"/>
</dbReference>
<dbReference type="Gene3D" id="2.60.120.200">
    <property type="match status" value="1"/>
</dbReference>
<proteinExistence type="predicted"/>
<gene>
    <name evidence="3" type="ORF">HELGO_WM32548</name>
</gene>
<evidence type="ECO:0000259" key="2">
    <source>
        <dbReference type="Pfam" id="PF18962"/>
    </source>
</evidence>
<dbReference type="SUPFAM" id="SSF49899">
    <property type="entry name" value="Concanavalin A-like lectins/glucanases"/>
    <property type="match status" value="1"/>
</dbReference>
<evidence type="ECO:0000313" key="3">
    <source>
        <dbReference type="EMBL" id="CAA6803185.1"/>
    </source>
</evidence>